<feature type="region of interest" description="Disordered" evidence="1">
    <location>
        <begin position="234"/>
        <end position="299"/>
    </location>
</feature>
<feature type="compositionally biased region" description="Pro residues" evidence="1">
    <location>
        <begin position="322"/>
        <end position="331"/>
    </location>
</feature>
<dbReference type="Proteomes" id="UP000636479">
    <property type="component" value="Unassembled WGS sequence"/>
</dbReference>
<dbReference type="EMBL" id="JACAZF010000001">
    <property type="protein sequence ID" value="KAF7315534.1"/>
    <property type="molecule type" value="Genomic_DNA"/>
</dbReference>
<feature type="region of interest" description="Disordered" evidence="1">
    <location>
        <begin position="1"/>
        <end position="40"/>
    </location>
</feature>
<feature type="compositionally biased region" description="Polar residues" evidence="1">
    <location>
        <begin position="357"/>
        <end position="366"/>
    </location>
</feature>
<accession>A0A8H6WKA8</accession>
<feature type="region of interest" description="Disordered" evidence="1">
    <location>
        <begin position="154"/>
        <end position="220"/>
    </location>
</feature>
<protein>
    <submittedName>
        <fullName evidence="2">Uncharacterized protein</fullName>
    </submittedName>
</protein>
<feature type="region of interest" description="Disordered" evidence="1">
    <location>
        <begin position="65"/>
        <end position="87"/>
    </location>
</feature>
<feature type="region of interest" description="Disordered" evidence="1">
    <location>
        <begin position="312"/>
        <end position="391"/>
    </location>
</feature>
<feature type="compositionally biased region" description="Low complexity" evidence="1">
    <location>
        <begin position="16"/>
        <end position="27"/>
    </location>
</feature>
<keyword evidence="3" id="KW-1185">Reference proteome</keyword>
<comment type="caution">
    <text evidence="2">The sequence shown here is derived from an EMBL/GenBank/DDBJ whole genome shotgun (WGS) entry which is preliminary data.</text>
</comment>
<gene>
    <name evidence="2" type="ORF">MIND_00068700</name>
</gene>
<organism evidence="2 3">
    <name type="scientific">Mycena indigotica</name>
    <dbReference type="NCBI Taxonomy" id="2126181"/>
    <lineage>
        <taxon>Eukaryota</taxon>
        <taxon>Fungi</taxon>
        <taxon>Dikarya</taxon>
        <taxon>Basidiomycota</taxon>
        <taxon>Agaricomycotina</taxon>
        <taxon>Agaricomycetes</taxon>
        <taxon>Agaricomycetidae</taxon>
        <taxon>Agaricales</taxon>
        <taxon>Marasmiineae</taxon>
        <taxon>Mycenaceae</taxon>
        <taxon>Mycena</taxon>
    </lineage>
</organism>
<evidence type="ECO:0000313" key="2">
    <source>
        <dbReference type="EMBL" id="KAF7315534.1"/>
    </source>
</evidence>
<dbReference type="OrthoDB" id="5337378at2759"/>
<feature type="compositionally biased region" description="Low complexity" evidence="1">
    <location>
        <begin position="198"/>
        <end position="209"/>
    </location>
</feature>
<evidence type="ECO:0000313" key="3">
    <source>
        <dbReference type="Proteomes" id="UP000636479"/>
    </source>
</evidence>
<feature type="compositionally biased region" description="Polar residues" evidence="1">
    <location>
        <begin position="65"/>
        <end position="75"/>
    </location>
</feature>
<feature type="compositionally biased region" description="Polar residues" evidence="1">
    <location>
        <begin position="268"/>
        <end position="289"/>
    </location>
</feature>
<evidence type="ECO:0000256" key="1">
    <source>
        <dbReference type="SAM" id="MobiDB-lite"/>
    </source>
</evidence>
<sequence length="426" mass="46121">MLSLHTPPRTTTYENSPLLTPSPLRPRQNSPFRPRPITPEDSDAAVFLAPQQPLLTPAKPVLSRTPLSLNTNTQGVKRKSSQQTSTTTPLRIVSPNNIAFHRLAPPQFTTRTPHSVAETDAHIRSHTATLTRLRISELQDEFDDELPVISRQEEVVEASSPGGHITKRRARSRPVSQELLEGTPSPVEFPVARKRTGSQSSVSSSEAGSPLPRRRLVPTRAPLERIESAATLFFGPAINPPPSTRSRITSPALQPTTSRSSARHSYAGPSSNIPQSWNEMQSRTATPSPGSSPPRVSIMDEDHDQDMFFAASLPEPSISGPSPRPRPPPATIPKKYNMRDSGVALSEDDDMDHPMPQASTSVSSIYSDDGLVTPGLEPEAGSGWPTVFTGDTNSEMDVDDFIQRTLAAGAKTTAATQPKEGSRHSG</sequence>
<dbReference type="RefSeq" id="XP_037225557.1">
    <property type="nucleotide sequence ID" value="XM_037357647.1"/>
</dbReference>
<name>A0A8H6WKA8_9AGAR</name>
<reference evidence="2" key="1">
    <citation type="submission" date="2020-05" db="EMBL/GenBank/DDBJ databases">
        <title>Mycena genomes resolve the evolution of fungal bioluminescence.</title>
        <authorList>
            <person name="Tsai I.J."/>
        </authorList>
    </citation>
    <scope>NUCLEOTIDE SEQUENCE</scope>
    <source>
        <strain evidence="2">171206Taipei</strain>
    </source>
</reference>
<dbReference type="AlphaFoldDB" id="A0A8H6WKA8"/>
<proteinExistence type="predicted"/>
<dbReference type="GeneID" id="59340163"/>